<keyword evidence="15" id="KW-0539">Nucleus</keyword>
<dbReference type="InterPro" id="IPR044298">
    <property type="entry name" value="MIG/MutY"/>
</dbReference>
<dbReference type="FunFam" id="1.10.1670.10:FF:000002">
    <property type="entry name" value="Adenine DNA glycosylase"/>
    <property type="match status" value="1"/>
</dbReference>
<evidence type="ECO:0000256" key="6">
    <source>
        <dbReference type="ARBA" id="ARBA00022023"/>
    </source>
</evidence>
<evidence type="ECO:0000256" key="17">
    <source>
        <dbReference type="ARBA" id="ARBA00058024"/>
    </source>
</evidence>
<gene>
    <name evidence="21" type="ORF">KUF71_023815</name>
</gene>
<evidence type="ECO:0000256" key="15">
    <source>
        <dbReference type="ARBA" id="ARBA00023242"/>
    </source>
</evidence>
<evidence type="ECO:0000256" key="8">
    <source>
        <dbReference type="ARBA" id="ARBA00022723"/>
    </source>
</evidence>
<dbReference type="InterPro" id="IPR029119">
    <property type="entry name" value="MutY_C"/>
</dbReference>
<evidence type="ECO:0000256" key="13">
    <source>
        <dbReference type="ARBA" id="ARBA00023128"/>
    </source>
</evidence>
<evidence type="ECO:0000256" key="3">
    <source>
        <dbReference type="ARBA" id="ARBA00004173"/>
    </source>
</evidence>
<dbReference type="FunFam" id="3.90.79.10:FF:000026">
    <property type="entry name" value="Adenine DNA glycosylase"/>
    <property type="match status" value="1"/>
</dbReference>
<dbReference type="GO" id="GO:0035485">
    <property type="term" value="F:adenine/guanine mispair binding"/>
    <property type="evidence" value="ECO:0007669"/>
    <property type="project" value="TreeGrafter"/>
</dbReference>
<dbReference type="CDD" id="cd00056">
    <property type="entry name" value="ENDO3c"/>
    <property type="match status" value="1"/>
</dbReference>
<dbReference type="AlphaFoldDB" id="A0AAE1H439"/>
<keyword evidence="8" id="KW-0479">Metal-binding</keyword>
<dbReference type="InterPro" id="IPR003651">
    <property type="entry name" value="Endonuclease3_FeS-loop_motif"/>
</dbReference>
<comment type="function">
    <text evidence="18">Adenine glycosylase active on G-A mispairs.</text>
</comment>
<evidence type="ECO:0000256" key="11">
    <source>
        <dbReference type="ARBA" id="ARBA00023004"/>
    </source>
</evidence>
<comment type="cofactor">
    <cofactor evidence="18">
        <name>[4Fe-4S] cluster</name>
        <dbReference type="ChEBI" id="CHEBI:49883"/>
    </cofactor>
    <text evidence="18">Binds 1 [4Fe-4S] cluster.</text>
</comment>
<dbReference type="FunFam" id="1.10.340.30:FF:000002">
    <property type="entry name" value="Adenine DNA glycosylase"/>
    <property type="match status" value="1"/>
</dbReference>
<dbReference type="SUPFAM" id="SSF48150">
    <property type="entry name" value="DNA-glycosylase"/>
    <property type="match status" value="1"/>
</dbReference>
<reference evidence="21" key="1">
    <citation type="submission" date="2021-07" db="EMBL/GenBank/DDBJ databases">
        <authorList>
            <person name="Catto M.A."/>
            <person name="Jacobson A."/>
            <person name="Kennedy G."/>
            <person name="Labadie P."/>
            <person name="Hunt B.G."/>
            <person name="Srinivasan R."/>
        </authorList>
    </citation>
    <scope>NUCLEOTIDE SEQUENCE</scope>
    <source>
        <strain evidence="21">PL_HMW_Pooled</strain>
        <tissue evidence="21">Head</tissue>
    </source>
</reference>
<dbReference type="GO" id="GO:0006298">
    <property type="term" value="P:mismatch repair"/>
    <property type="evidence" value="ECO:0007669"/>
    <property type="project" value="TreeGrafter"/>
</dbReference>
<keyword evidence="22" id="KW-1185">Reference proteome</keyword>
<dbReference type="PROSITE" id="PS01155">
    <property type="entry name" value="ENDONUCLEASE_III_2"/>
    <property type="match status" value="1"/>
</dbReference>
<dbReference type="EC" id="3.2.2.31" evidence="5 18"/>
<evidence type="ECO:0000256" key="5">
    <source>
        <dbReference type="ARBA" id="ARBA00012045"/>
    </source>
</evidence>
<evidence type="ECO:0000256" key="16">
    <source>
        <dbReference type="ARBA" id="ARBA00023295"/>
    </source>
</evidence>
<dbReference type="GO" id="GO:0005739">
    <property type="term" value="C:mitochondrion"/>
    <property type="evidence" value="ECO:0007669"/>
    <property type="project" value="UniProtKB-SubCell"/>
</dbReference>
<keyword evidence="11 18" id="KW-0408">Iron</keyword>
<evidence type="ECO:0000256" key="1">
    <source>
        <dbReference type="ARBA" id="ARBA00000843"/>
    </source>
</evidence>
<comment type="catalytic activity">
    <reaction evidence="1 18">
        <text>Hydrolyzes free adenine bases from 7,8-dihydro-8-oxoguanine:adenine mismatched double-stranded DNA, leaving an apurinic site.</text>
        <dbReference type="EC" id="3.2.2.31"/>
    </reaction>
</comment>
<feature type="compositionally biased region" description="Basic and acidic residues" evidence="19">
    <location>
        <begin position="488"/>
        <end position="499"/>
    </location>
</feature>
<comment type="function">
    <text evidence="17">Involved in oxidative DNA damage repair. Initiates repair of A*oxoG to C*G by removing the inappropriately paired adenine base from the DNA backbone. Possesses both adenine and 2-OH-A DNA glycosylase activities.</text>
</comment>
<evidence type="ECO:0000259" key="20">
    <source>
        <dbReference type="PROSITE" id="PS51462"/>
    </source>
</evidence>
<evidence type="ECO:0000256" key="10">
    <source>
        <dbReference type="ARBA" id="ARBA00022801"/>
    </source>
</evidence>
<name>A0AAE1H439_9NEOP</name>
<protein>
    <recommendedName>
        <fullName evidence="6 18">Adenine DNA glycosylase</fullName>
        <ecNumber evidence="5 18">3.2.2.31</ecNumber>
    </recommendedName>
</protein>
<evidence type="ECO:0000313" key="21">
    <source>
        <dbReference type="EMBL" id="KAK3914414.1"/>
    </source>
</evidence>
<keyword evidence="16 18" id="KW-0326">Glycosidase</keyword>
<dbReference type="Gene3D" id="1.10.340.30">
    <property type="entry name" value="Hypothetical protein, domain 2"/>
    <property type="match status" value="1"/>
</dbReference>
<dbReference type="SMART" id="SM00525">
    <property type="entry name" value="FES"/>
    <property type="match status" value="1"/>
</dbReference>
<dbReference type="GO" id="GO:0000701">
    <property type="term" value="F:purine-specific mismatch base pair DNA N-glycosylase activity"/>
    <property type="evidence" value="ECO:0007669"/>
    <property type="project" value="UniProtKB-EC"/>
</dbReference>
<feature type="region of interest" description="Disordered" evidence="19">
    <location>
        <begin position="476"/>
        <end position="507"/>
    </location>
</feature>
<reference evidence="21" key="2">
    <citation type="journal article" date="2023" name="BMC Genomics">
        <title>Pest status, molecular evolution, and epigenetic factors derived from the genome assembly of Frankliniella fusca, a thysanopteran phytovirus vector.</title>
        <authorList>
            <person name="Catto M.A."/>
            <person name="Labadie P.E."/>
            <person name="Jacobson A.L."/>
            <person name="Kennedy G.G."/>
            <person name="Srinivasan R."/>
            <person name="Hunt B.G."/>
        </authorList>
    </citation>
    <scope>NUCLEOTIDE SEQUENCE</scope>
    <source>
        <strain evidence="21">PL_HMW_Pooled</strain>
    </source>
</reference>
<dbReference type="GO" id="GO:0051539">
    <property type="term" value="F:4 iron, 4 sulfur cluster binding"/>
    <property type="evidence" value="ECO:0007669"/>
    <property type="project" value="UniProtKB-UniRule"/>
</dbReference>
<dbReference type="GO" id="GO:0034039">
    <property type="term" value="F:8-oxo-7,8-dihydroguanine DNA N-glycosylase activity"/>
    <property type="evidence" value="ECO:0007669"/>
    <property type="project" value="TreeGrafter"/>
</dbReference>
<organism evidence="21 22">
    <name type="scientific">Frankliniella fusca</name>
    <dbReference type="NCBI Taxonomy" id="407009"/>
    <lineage>
        <taxon>Eukaryota</taxon>
        <taxon>Metazoa</taxon>
        <taxon>Ecdysozoa</taxon>
        <taxon>Arthropoda</taxon>
        <taxon>Hexapoda</taxon>
        <taxon>Insecta</taxon>
        <taxon>Pterygota</taxon>
        <taxon>Neoptera</taxon>
        <taxon>Paraneoptera</taxon>
        <taxon>Thysanoptera</taxon>
        <taxon>Terebrantia</taxon>
        <taxon>Thripoidea</taxon>
        <taxon>Thripidae</taxon>
        <taxon>Frankliniella</taxon>
    </lineage>
</organism>
<dbReference type="CDD" id="cd03431">
    <property type="entry name" value="NUDIX_DNA_Glycosylase_C-MutY"/>
    <property type="match status" value="1"/>
</dbReference>
<dbReference type="SUPFAM" id="SSF55811">
    <property type="entry name" value="Nudix"/>
    <property type="match status" value="1"/>
</dbReference>
<dbReference type="InterPro" id="IPR011257">
    <property type="entry name" value="DNA_glycosylase"/>
</dbReference>
<dbReference type="InterPro" id="IPR023170">
    <property type="entry name" value="HhH_base_excis_C"/>
</dbReference>
<keyword evidence="13" id="KW-0496">Mitochondrion</keyword>
<evidence type="ECO:0000256" key="2">
    <source>
        <dbReference type="ARBA" id="ARBA00004123"/>
    </source>
</evidence>
<comment type="subcellular location">
    <subcellularLocation>
        <location evidence="3">Mitochondrion</location>
    </subcellularLocation>
    <subcellularLocation>
        <location evidence="2">Nucleus</location>
    </subcellularLocation>
</comment>
<proteinExistence type="inferred from homology"/>
<dbReference type="InterPro" id="IPR003265">
    <property type="entry name" value="HhH-GPD_domain"/>
</dbReference>
<evidence type="ECO:0000256" key="12">
    <source>
        <dbReference type="ARBA" id="ARBA00023014"/>
    </source>
</evidence>
<dbReference type="EMBL" id="JAHWGI010000380">
    <property type="protein sequence ID" value="KAK3914414.1"/>
    <property type="molecule type" value="Genomic_DNA"/>
</dbReference>
<dbReference type="Gene3D" id="1.10.1670.10">
    <property type="entry name" value="Helix-hairpin-Helix base-excision DNA repair enzymes (C-terminal)"/>
    <property type="match status" value="1"/>
</dbReference>
<dbReference type="PROSITE" id="PS51462">
    <property type="entry name" value="NUDIX"/>
    <property type="match status" value="1"/>
</dbReference>
<evidence type="ECO:0000256" key="18">
    <source>
        <dbReference type="RuleBase" id="RU365096"/>
    </source>
</evidence>
<dbReference type="SMART" id="SM00478">
    <property type="entry name" value="ENDO3c"/>
    <property type="match status" value="1"/>
</dbReference>
<feature type="region of interest" description="Disordered" evidence="19">
    <location>
        <begin position="1"/>
        <end position="43"/>
    </location>
</feature>
<dbReference type="Proteomes" id="UP001219518">
    <property type="component" value="Unassembled WGS sequence"/>
</dbReference>
<dbReference type="Gene3D" id="3.90.79.10">
    <property type="entry name" value="Nucleoside Triphosphate Pyrophosphohydrolase"/>
    <property type="match status" value="1"/>
</dbReference>
<keyword evidence="10" id="KW-0378">Hydrolase</keyword>
<sequence>MSPSRAVKQAKRITTGKGPKRLANSSDDSCSEDKSSQKKRAKKETLHCEVHTIHNFSTEEGDNFTSSLLTWYHRNKRDLPWRSLSENLSPTDRAYSVLVSEVMLQQTQVATVIPYYTKWMARWPTFHHLAQASLNDVNEVWSGMGYYSRARRLWEAAKKVDGELNNQVPLTSTQLQEKLPGVGRYTAGAVASIAFGERAAAVDGNVIRVLSRVRCIGADQTSKVVLDHIWKLSDQLVSTEEPGNYNQAMMDLGATICTPKKPSCNSCPVSQVCGAYQRVQLTNPLKELQAGSKPDVFDIEDASCNLCLKSMWDKSLGVMNFPQKSKKNPPRKEVTLVCVFHVTNSNEKEFLVTKRPEGGLLAGLWEFPSLLFEGFRDEDDRNEEISKLKKSLHERWGVSKSVSQLLYVADVPHIFSHIHQMYAVYSMKLTCKDDISCNKIEQEVKWMTSDQILSSAISTAMKKVFKAVSSSEKKTFGNLTKGHSKSKQASEAKNTRKLSDFFQKVPK</sequence>
<keyword evidence="12" id="KW-0411">Iron-sulfur</keyword>
<dbReference type="GO" id="GO:0006284">
    <property type="term" value="P:base-excision repair"/>
    <property type="evidence" value="ECO:0007669"/>
    <property type="project" value="UniProtKB-UniRule"/>
</dbReference>
<dbReference type="InterPro" id="IPR000086">
    <property type="entry name" value="NUDIX_hydrolase_dom"/>
</dbReference>
<evidence type="ECO:0000256" key="4">
    <source>
        <dbReference type="ARBA" id="ARBA00008343"/>
    </source>
</evidence>
<dbReference type="GO" id="GO:0005634">
    <property type="term" value="C:nucleus"/>
    <property type="evidence" value="ECO:0007669"/>
    <property type="project" value="UniProtKB-SubCell"/>
</dbReference>
<comment type="caution">
    <text evidence="21">The sequence shown here is derived from an EMBL/GenBank/DDBJ whole genome shotgun (WGS) entry which is preliminary data.</text>
</comment>
<accession>A0AAE1H439</accession>
<dbReference type="GO" id="GO:0032357">
    <property type="term" value="F:oxidized purine DNA binding"/>
    <property type="evidence" value="ECO:0007669"/>
    <property type="project" value="TreeGrafter"/>
</dbReference>
<dbReference type="Pfam" id="PF00730">
    <property type="entry name" value="HhH-GPD"/>
    <property type="match status" value="1"/>
</dbReference>
<dbReference type="PANTHER" id="PTHR42944">
    <property type="entry name" value="ADENINE DNA GLYCOSYLASE"/>
    <property type="match status" value="1"/>
</dbReference>
<evidence type="ECO:0000256" key="14">
    <source>
        <dbReference type="ARBA" id="ARBA00023204"/>
    </source>
</evidence>
<dbReference type="GO" id="GO:0046872">
    <property type="term" value="F:metal ion binding"/>
    <property type="evidence" value="ECO:0007669"/>
    <property type="project" value="UniProtKB-UniRule"/>
</dbReference>
<dbReference type="InterPro" id="IPR015797">
    <property type="entry name" value="NUDIX_hydrolase-like_dom_sf"/>
</dbReference>
<evidence type="ECO:0000256" key="19">
    <source>
        <dbReference type="SAM" id="MobiDB-lite"/>
    </source>
</evidence>
<keyword evidence="14" id="KW-0234">DNA repair</keyword>
<comment type="similarity">
    <text evidence="4 18">Belongs to the Nth/MutY family.</text>
</comment>
<evidence type="ECO:0000256" key="9">
    <source>
        <dbReference type="ARBA" id="ARBA00022763"/>
    </source>
</evidence>
<dbReference type="PANTHER" id="PTHR42944:SF1">
    <property type="entry name" value="ADENINE DNA GLYCOSYLASE"/>
    <property type="match status" value="1"/>
</dbReference>
<feature type="domain" description="Nudix hydrolase" evidence="20">
    <location>
        <begin position="330"/>
        <end position="469"/>
    </location>
</feature>
<dbReference type="Pfam" id="PF14815">
    <property type="entry name" value="NUDIX_4"/>
    <property type="match status" value="1"/>
</dbReference>
<evidence type="ECO:0000313" key="22">
    <source>
        <dbReference type="Proteomes" id="UP001219518"/>
    </source>
</evidence>
<keyword evidence="7" id="KW-0004">4Fe-4S</keyword>
<keyword evidence="9 18" id="KW-0227">DNA damage</keyword>
<evidence type="ECO:0000256" key="7">
    <source>
        <dbReference type="ARBA" id="ARBA00022485"/>
    </source>
</evidence>
<dbReference type="InterPro" id="IPR004036">
    <property type="entry name" value="Endonuclease-III-like_CS2"/>
</dbReference>